<evidence type="ECO:0000313" key="3">
    <source>
        <dbReference type="Proteomes" id="UP001172457"/>
    </source>
</evidence>
<comment type="caution">
    <text evidence="2">The sequence shown here is derived from an EMBL/GenBank/DDBJ whole genome shotgun (WGS) entry which is preliminary data.</text>
</comment>
<sequence>MLPPPPHNQHRTPTPPPSTPNTAERHIIEGYTVETRNLTREEYDRYSLKTSGHCKCVCKKWHNLVLDSLLTYIFLDFLHVQWVEIEDKVDHHHLQCLYHHVFSLDLNLAPIHQYTKVRQLHSVNVWAFHGEIQPIPNKPSRPDVLEIEFLVNIRKQTGVNTTFGGYVGRHHCTILL</sequence>
<dbReference type="EMBL" id="JARYMX010000004">
    <property type="protein sequence ID" value="KAJ9552268.1"/>
    <property type="molecule type" value="Genomic_DNA"/>
</dbReference>
<keyword evidence="3" id="KW-1185">Reference proteome</keyword>
<gene>
    <name evidence="2" type="ORF">OSB04_016313</name>
</gene>
<evidence type="ECO:0008006" key="4">
    <source>
        <dbReference type="Google" id="ProtNLM"/>
    </source>
</evidence>
<dbReference type="InterPro" id="IPR036047">
    <property type="entry name" value="F-box-like_dom_sf"/>
</dbReference>
<feature type="non-terminal residue" evidence="2">
    <location>
        <position position="1"/>
    </location>
</feature>
<protein>
    <recommendedName>
        <fullName evidence="4">F-box protein</fullName>
    </recommendedName>
</protein>
<feature type="region of interest" description="Disordered" evidence="1">
    <location>
        <begin position="1"/>
        <end position="23"/>
    </location>
</feature>
<evidence type="ECO:0000313" key="2">
    <source>
        <dbReference type="EMBL" id="KAJ9552268.1"/>
    </source>
</evidence>
<dbReference type="AlphaFoldDB" id="A0AA38T0R2"/>
<reference evidence="2" key="1">
    <citation type="submission" date="2023-03" db="EMBL/GenBank/DDBJ databases">
        <title>Chromosome-scale reference genome and RAD-based genetic map of yellow starthistle (Centaurea solstitialis) reveal putative structural variation and QTLs associated with invader traits.</title>
        <authorList>
            <person name="Reatini B."/>
            <person name="Cang F.A."/>
            <person name="Jiang Q."/>
            <person name="Mckibben M.T.W."/>
            <person name="Barker M.S."/>
            <person name="Rieseberg L.H."/>
            <person name="Dlugosch K.M."/>
        </authorList>
    </citation>
    <scope>NUCLEOTIDE SEQUENCE</scope>
    <source>
        <strain evidence="2">CAN-66</strain>
        <tissue evidence="2">Leaf</tissue>
    </source>
</reference>
<organism evidence="2 3">
    <name type="scientific">Centaurea solstitialis</name>
    <name type="common">yellow star-thistle</name>
    <dbReference type="NCBI Taxonomy" id="347529"/>
    <lineage>
        <taxon>Eukaryota</taxon>
        <taxon>Viridiplantae</taxon>
        <taxon>Streptophyta</taxon>
        <taxon>Embryophyta</taxon>
        <taxon>Tracheophyta</taxon>
        <taxon>Spermatophyta</taxon>
        <taxon>Magnoliopsida</taxon>
        <taxon>eudicotyledons</taxon>
        <taxon>Gunneridae</taxon>
        <taxon>Pentapetalae</taxon>
        <taxon>asterids</taxon>
        <taxon>campanulids</taxon>
        <taxon>Asterales</taxon>
        <taxon>Asteraceae</taxon>
        <taxon>Carduoideae</taxon>
        <taxon>Cardueae</taxon>
        <taxon>Centaureinae</taxon>
        <taxon>Centaurea</taxon>
    </lineage>
</organism>
<accession>A0AA38T0R2</accession>
<evidence type="ECO:0000256" key="1">
    <source>
        <dbReference type="SAM" id="MobiDB-lite"/>
    </source>
</evidence>
<dbReference type="Proteomes" id="UP001172457">
    <property type="component" value="Chromosome 4"/>
</dbReference>
<dbReference type="SUPFAM" id="SSF81383">
    <property type="entry name" value="F-box domain"/>
    <property type="match status" value="1"/>
</dbReference>
<name>A0AA38T0R2_9ASTR</name>
<feature type="compositionally biased region" description="Pro residues" evidence="1">
    <location>
        <begin position="1"/>
        <end position="19"/>
    </location>
</feature>
<proteinExistence type="predicted"/>